<dbReference type="AlphaFoldDB" id="A0A816AV25"/>
<dbReference type="Pfam" id="PF13405">
    <property type="entry name" value="EF-hand_6"/>
    <property type="match status" value="1"/>
</dbReference>
<dbReference type="GO" id="GO:0016459">
    <property type="term" value="C:myosin complex"/>
    <property type="evidence" value="ECO:0007669"/>
    <property type="project" value="UniProtKB-KW"/>
</dbReference>
<evidence type="ECO:0000313" key="8">
    <source>
        <dbReference type="EMBL" id="CAF1601209.1"/>
    </source>
</evidence>
<dbReference type="InterPro" id="IPR015070">
    <property type="entry name" value="EF_hand_DJBP"/>
</dbReference>
<dbReference type="EMBL" id="CAJNOQ010035771">
    <property type="protein sequence ID" value="CAF1601209.1"/>
    <property type="molecule type" value="Genomic_DNA"/>
</dbReference>
<keyword evidence="4" id="KW-0518">Myosin</keyword>
<dbReference type="PROSITE" id="PS00018">
    <property type="entry name" value="EF_HAND_1"/>
    <property type="match status" value="1"/>
</dbReference>
<accession>A0A816AV25</accession>
<dbReference type="PROSITE" id="PS50222">
    <property type="entry name" value="EF_HAND_2"/>
    <property type="match status" value="2"/>
</dbReference>
<dbReference type="EMBL" id="CAJOBC010102180">
    <property type="protein sequence ID" value="CAF4478300.1"/>
    <property type="molecule type" value="Genomic_DNA"/>
</dbReference>
<evidence type="ECO:0000313" key="9">
    <source>
        <dbReference type="EMBL" id="CAF4478300.1"/>
    </source>
</evidence>
<evidence type="ECO:0000313" key="10">
    <source>
        <dbReference type="Proteomes" id="UP000663829"/>
    </source>
</evidence>
<evidence type="ECO:0000256" key="3">
    <source>
        <dbReference type="ARBA" id="ARBA00022837"/>
    </source>
</evidence>
<keyword evidence="1" id="KW-0597">Phosphoprotein</keyword>
<dbReference type="SUPFAM" id="SSF47473">
    <property type="entry name" value="EF-hand"/>
    <property type="match status" value="1"/>
</dbReference>
<dbReference type="InterPro" id="IPR018247">
    <property type="entry name" value="EF_Hand_1_Ca_BS"/>
</dbReference>
<reference evidence="8" key="1">
    <citation type="submission" date="2021-02" db="EMBL/GenBank/DDBJ databases">
        <authorList>
            <person name="Nowell W R."/>
        </authorList>
    </citation>
    <scope>NUCLEOTIDE SEQUENCE</scope>
</reference>
<dbReference type="InterPro" id="IPR011992">
    <property type="entry name" value="EF-hand-dom_pair"/>
</dbReference>
<name>A0A816AV25_9BILA</name>
<dbReference type="SMART" id="SM00054">
    <property type="entry name" value="EFh"/>
    <property type="match status" value="3"/>
</dbReference>
<proteinExistence type="predicted"/>
<comment type="caution">
    <text evidence="8">The sequence shown here is derived from an EMBL/GenBank/DDBJ whole genome shotgun (WGS) entry which is preliminary data.</text>
</comment>
<gene>
    <name evidence="8" type="ORF">GPM918_LOCUS42450</name>
    <name evidence="9" type="ORF">SRO942_LOCUS43679</name>
</gene>
<evidence type="ECO:0000256" key="6">
    <source>
        <dbReference type="ARBA" id="ARBA00023179"/>
    </source>
</evidence>
<dbReference type="Pfam" id="PF08976">
    <property type="entry name" value="EF-hand_11"/>
    <property type="match status" value="1"/>
</dbReference>
<dbReference type="Gene3D" id="1.10.238.10">
    <property type="entry name" value="EF-hand"/>
    <property type="match status" value="2"/>
</dbReference>
<keyword evidence="2" id="KW-0677">Repeat</keyword>
<dbReference type="InterPro" id="IPR002048">
    <property type="entry name" value="EF_hand_dom"/>
</dbReference>
<organism evidence="8 10">
    <name type="scientific">Didymodactylos carnosus</name>
    <dbReference type="NCBI Taxonomy" id="1234261"/>
    <lineage>
        <taxon>Eukaryota</taxon>
        <taxon>Metazoa</taxon>
        <taxon>Spiralia</taxon>
        <taxon>Gnathifera</taxon>
        <taxon>Rotifera</taxon>
        <taxon>Eurotatoria</taxon>
        <taxon>Bdelloidea</taxon>
        <taxon>Philodinida</taxon>
        <taxon>Philodinidae</taxon>
        <taxon>Didymodactylos</taxon>
    </lineage>
</organism>
<dbReference type="GO" id="GO:0005509">
    <property type="term" value="F:calcium ion binding"/>
    <property type="evidence" value="ECO:0007669"/>
    <property type="project" value="InterPro"/>
</dbReference>
<dbReference type="InterPro" id="IPR050403">
    <property type="entry name" value="Myosin_RLC"/>
</dbReference>
<evidence type="ECO:0000256" key="2">
    <source>
        <dbReference type="ARBA" id="ARBA00022737"/>
    </source>
</evidence>
<keyword evidence="5" id="KW-0505">Motor protein</keyword>
<feature type="domain" description="EF-hand" evidence="7">
    <location>
        <begin position="65"/>
        <end position="100"/>
    </location>
</feature>
<evidence type="ECO:0000256" key="1">
    <source>
        <dbReference type="ARBA" id="ARBA00022553"/>
    </source>
</evidence>
<dbReference type="OrthoDB" id="429467at2759"/>
<dbReference type="Proteomes" id="UP000663829">
    <property type="component" value="Unassembled WGS sequence"/>
</dbReference>
<feature type="domain" description="EF-hand" evidence="7">
    <location>
        <begin position="1"/>
        <end position="31"/>
    </location>
</feature>
<evidence type="ECO:0000256" key="5">
    <source>
        <dbReference type="ARBA" id="ARBA00023175"/>
    </source>
</evidence>
<keyword evidence="3" id="KW-0106">Calcium</keyword>
<evidence type="ECO:0000259" key="7">
    <source>
        <dbReference type="PROSITE" id="PS50222"/>
    </source>
</evidence>
<dbReference type="FunFam" id="1.10.238.10:FF:000001">
    <property type="entry name" value="Calmodulin 1"/>
    <property type="match status" value="1"/>
</dbReference>
<dbReference type="PANTHER" id="PTHR23049">
    <property type="entry name" value="MYOSIN REGULATORY LIGHT CHAIN 2"/>
    <property type="match status" value="1"/>
</dbReference>
<dbReference type="Proteomes" id="UP000681722">
    <property type="component" value="Unassembled WGS sequence"/>
</dbReference>
<keyword evidence="6" id="KW-0514">Muscle protein</keyword>
<protein>
    <recommendedName>
        <fullName evidence="7">EF-hand domain-containing protein</fullName>
    </recommendedName>
</protein>
<sequence>MTDAFGLMDQDRDGQVSLEDLKEVFSSLGKAPKDAELKAMIDEAGGPPNFTKLLTMFGERLGGTDAEDVLMNAFKNFDEEKKGTIGRDALRELLTSIGKPEDLLSDMEFNQMLEGAPVDAKGLLDYQAFTKLIKRGKEDE</sequence>
<keyword evidence="10" id="KW-1185">Reference proteome</keyword>
<evidence type="ECO:0000256" key="4">
    <source>
        <dbReference type="ARBA" id="ARBA00023123"/>
    </source>
</evidence>